<gene>
    <name evidence="3" type="ORF">SAMN05444002_0969</name>
</gene>
<dbReference type="AlphaFoldDB" id="A0A1N6ENW1"/>
<feature type="compositionally biased region" description="Pro residues" evidence="1">
    <location>
        <begin position="86"/>
        <end position="97"/>
    </location>
</feature>
<reference evidence="4" key="1">
    <citation type="submission" date="2016-11" db="EMBL/GenBank/DDBJ databases">
        <authorList>
            <person name="Varghese N."/>
            <person name="Submissions S."/>
        </authorList>
    </citation>
    <scope>NUCLEOTIDE SEQUENCE [LARGE SCALE GENOMIC DNA]</scope>
    <source>
        <strain evidence="4">DSM 29440</strain>
    </source>
</reference>
<evidence type="ECO:0000256" key="1">
    <source>
        <dbReference type="SAM" id="MobiDB-lite"/>
    </source>
</evidence>
<keyword evidence="2" id="KW-0472">Membrane</keyword>
<dbReference type="OrthoDB" id="7864706at2"/>
<feature type="region of interest" description="Disordered" evidence="1">
    <location>
        <begin position="201"/>
        <end position="225"/>
    </location>
</feature>
<evidence type="ECO:0000313" key="3">
    <source>
        <dbReference type="EMBL" id="SIN84688.1"/>
    </source>
</evidence>
<feature type="compositionally biased region" description="Low complexity" evidence="1">
    <location>
        <begin position="76"/>
        <end position="85"/>
    </location>
</feature>
<feature type="compositionally biased region" description="Low complexity" evidence="1">
    <location>
        <begin position="98"/>
        <end position="128"/>
    </location>
</feature>
<feature type="compositionally biased region" description="Low complexity" evidence="1">
    <location>
        <begin position="258"/>
        <end position="295"/>
    </location>
</feature>
<feature type="compositionally biased region" description="Low complexity" evidence="1">
    <location>
        <begin position="150"/>
        <end position="170"/>
    </location>
</feature>
<name>A0A1N6ENW1_9RHOB</name>
<evidence type="ECO:0000313" key="4">
    <source>
        <dbReference type="Proteomes" id="UP000184932"/>
    </source>
</evidence>
<organism evidence="3 4">
    <name type="scientific">Vannielia litorea</name>
    <dbReference type="NCBI Taxonomy" id="1217970"/>
    <lineage>
        <taxon>Bacteria</taxon>
        <taxon>Pseudomonadati</taxon>
        <taxon>Pseudomonadota</taxon>
        <taxon>Alphaproteobacteria</taxon>
        <taxon>Rhodobacterales</taxon>
        <taxon>Paracoccaceae</taxon>
        <taxon>Vannielia</taxon>
    </lineage>
</organism>
<keyword evidence="2" id="KW-0812">Transmembrane</keyword>
<feature type="transmembrane region" description="Helical" evidence="2">
    <location>
        <begin position="20"/>
        <end position="40"/>
    </location>
</feature>
<accession>A0A1N6ENW1</accession>
<dbReference type="RefSeq" id="WP_074255085.1">
    <property type="nucleotide sequence ID" value="NZ_FSRL01000001.1"/>
</dbReference>
<feature type="region of interest" description="Disordered" evidence="1">
    <location>
        <begin position="76"/>
        <end position="187"/>
    </location>
</feature>
<sequence length="559" mass="57427">MSYAESPVRYIEPRAQTETVLWAAALLLAVAAHLAAFTWASERMPDPAPQDAPVETEVTVEMIEMATQAAQPTVAEAEAVAAAEAPAPPEPAPPAPQEPATVAAAPERADPVAAPVTPAPTERVAAAPAAPPAPAAAEPVSEGVTRITGAPVAAQSGAAPAARADTAQAARAEEVQQAREATPARITAAPVVTEEASRAEVASAARAPEEVPETATARVSDDRVVAGQDEGRERLRAEAEVEAQEAVRETGGVQVAAAPEPAAAPAPEGSEAPPADTVAAASAPPERVAAAPALPEGMEPERLAPTAPDAEPVEDVAAAPPPPERESELPGPGTEGGLAAPAPESDISEADRTRYTAILDYLKTYDGGPCFAALPALGEETAQLTLDAFGPTSASLDGFRAGMEAQTGEIPNTFLKPVSEAQCAALVFIREARAYPAFNLYFDMSDRVIASGDYLEGRILNVSGQVVHFLLIDDEGTVQALDGFLQFTREGARFSIPMNLTAGPVVTQQLLLAVGTPARLDVVTAENGAEASAFFAALAKELEARGISPDLSMVAFSVE</sequence>
<dbReference type="EMBL" id="FSRL01000001">
    <property type="protein sequence ID" value="SIN84688.1"/>
    <property type="molecule type" value="Genomic_DNA"/>
</dbReference>
<feature type="region of interest" description="Disordered" evidence="1">
    <location>
        <begin position="258"/>
        <end position="349"/>
    </location>
</feature>
<keyword evidence="4" id="KW-1185">Reference proteome</keyword>
<feature type="compositionally biased region" description="Low complexity" evidence="1">
    <location>
        <begin position="307"/>
        <end position="318"/>
    </location>
</feature>
<dbReference type="Proteomes" id="UP000184932">
    <property type="component" value="Unassembled WGS sequence"/>
</dbReference>
<keyword evidence="2" id="KW-1133">Transmembrane helix</keyword>
<protein>
    <submittedName>
        <fullName evidence="3">Uncharacterized protein</fullName>
    </submittedName>
</protein>
<evidence type="ECO:0000256" key="2">
    <source>
        <dbReference type="SAM" id="Phobius"/>
    </source>
</evidence>
<dbReference type="STRING" id="1217970.SAMN05444002_0969"/>
<proteinExistence type="predicted"/>